<dbReference type="Proteomes" id="UP000301737">
    <property type="component" value="Unassembled WGS sequence"/>
</dbReference>
<comment type="caution">
    <text evidence="1">The sequence shown here is derived from an EMBL/GenBank/DDBJ whole genome shotgun (WGS) entry which is preliminary data.</text>
</comment>
<dbReference type="AlphaFoldDB" id="A0A4C2DZX2"/>
<accession>A0A4C2DZX2</accession>
<protein>
    <submittedName>
        <fullName evidence="1">Uncharacterized protein</fullName>
    </submittedName>
</protein>
<reference evidence="1 2" key="1">
    <citation type="submission" date="2019-01" db="EMBL/GenBank/DDBJ databases">
        <title>Draft Genome Sequencing of Zygosaccharomyces mellis Ca-7.</title>
        <authorList>
            <person name="Shiwa Y."/>
            <person name="Kanesaki Y."/>
            <person name="Ishige T."/>
            <person name="Mura K."/>
            <person name="Hori T."/>
            <person name="Tamura T."/>
        </authorList>
    </citation>
    <scope>NUCLEOTIDE SEQUENCE [LARGE SCALE GENOMIC DNA]</scope>
    <source>
        <strain evidence="1 2">Ca-7</strain>
    </source>
</reference>
<organism evidence="1 2">
    <name type="scientific">Zygosaccharomyces mellis</name>
    <dbReference type="NCBI Taxonomy" id="42258"/>
    <lineage>
        <taxon>Eukaryota</taxon>
        <taxon>Fungi</taxon>
        <taxon>Dikarya</taxon>
        <taxon>Ascomycota</taxon>
        <taxon>Saccharomycotina</taxon>
        <taxon>Saccharomycetes</taxon>
        <taxon>Saccharomycetales</taxon>
        <taxon>Saccharomycetaceae</taxon>
        <taxon>Zygosaccharomyces</taxon>
    </lineage>
</organism>
<evidence type="ECO:0000313" key="2">
    <source>
        <dbReference type="Proteomes" id="UP000301737"/>
    </source>
</evidence>
<proteinExistence type="predicted"/>
<dbReference type="EMBL" id="BIMX01000002">
    <property type="protein sequence ID" value="GCE97437.1"/>
    <property type="molecule type" value="Genomic_DNA"/>
</dbReference>
<name>A0A4C2DZX2_9SACH</name>
<sequence>MLMKRAFSNLSSRLLKSESDELKSTIQFLTRASKRPSLPSLLDVDSNQNHEERVLKVLNSTLPEVDSQRKRVQTHYDILFSQLKDIARQSSQKPLENVLDSSEKLYNYLILQQYMGKLRTVPQIAKIVLSKNFQDFDKLWENITLFDAKQQLVLSVLLYYRCGRPIIRQQFEDQWITNYAQMHISVQRLLWKCLTKGYRTSADLQNIVRTIRRSIKSWSAHDEVVLYQSIYTKCHQLPATKESLTKNQELFIATLRIFAKNNVNKKDMLKIVKLSIENRLASEVVDEASVISIYQYRFIRALDLAVQDVYSAYKGKRNSGELQNELQEVLANVNDEEQDIKSQMSLKFI</sequence>
<dbReference type="OrthoDB" id="4051837at2759"/>
<evidence type="ECO:0000313" key="1">
    <source>
        <dbReference type="EMBL" id="GCE97437.1"/>
    </source>
</evidence>
<gene>
    <name evidence="1" type="ORF">ZYGM_000395</name>
</gene>
<keyword evidence="2" id="KW-1185">Reference proteome</keyword>